<name>A0ABP9NLP5_9PSEU</name>
<dbReference type="EMBL" id="BAABJO010000014">
    <property type="protein sequence ID" value="GAA5125764.1"/>
    <property type="molecule type" value="Genomic_DNA"/>
</dbReference>
<keyword evidence="2" id="KW-1185">Reference proteome</keyword>
<comment type="caution">
    <text evidence="1">The sequence shown here is derived from an EMBL/GenBank/DDBJ whole genome shotgun (WGS) entry which is preliminary data.</text>
</comment>
<organism evidence="1 2">
    <name type="scientific">Pseudonocardia adelaidensis</name>
    <dbReference type="NCBI Taxonomy" id="648754"/>
    <lineage>
        <taxon>Bacteria</taxon>
        <taxon>Bacillati</taxon>
        <taxon>Actinomycetota</taxon>
        <taxon>Actinomycetes</taxon>
        <taxon>Pseudonocardiales</taxon>
        <taxon>Pseudonocardiaceae</taxon>
        <taxon>Pseudonocardia</taxon>
    </lineage>
</organism>
<evidence type="ECO:0000313" key="1">
    <source>
        <dbReference type="EMBL" id="GAA5125764.1"/>
    </source>
</evidence>
<gene>
    <name evidence="1" type="ORF">GCM10023320_40590</name>
</gene>
<accession>A0ABP9NLP5</accession>
<protein>
    <submittedName>
        <fullName evidence="1">Uncharacterized protein</fullName>
    </submittedName>
</protein>
<proteinExistence type="predicted"/>
<sequence length="61" mass="6669">MLASALGRAPAAAGTIDIAAVAARVVDVVSRHRATWTVYHVRRDDEARSHSLAMMTTRRHD</sequence>
<reference evidence="2" key="1">
    <citation type="journal article" date="2019" name="Int. J. Syst. Evol. Microbiol.">
        <title>The Global Catalogue of Microorganisms (GCM) 10K type strain sequencing project: providing services to taxonomists for standard genome sequencing and annotation.</title>
        <authorList>
            <consortium name="The Broad Institute Genomics Platform"/>
            <consortium name="The Broad Institute Genome Sequencing Center for Infectious Disease"/>
            <person name="Wu L."/>
            <person name="Ma J."/>
        </authorList>
    </citation>
    <scope>NUCLEOTIDE SEQUENCE [LARGE SCALE GENOMIC DNA]</scope>
    <source>
        <strain evidence="2">JCM 18302</strain>
    </source>
</reference>
<dbReference type="RefSeq" id="WP_345606770.1">
    <property type="nucleotide sequence ID" value="NZ_BAABJO010000014.1"/>
</dbReference>
<dbReference type="Proteomes" id="UP001500804">
    <property type="component" value="Unassembled WGS sequence"/>
</dbReference>
<evidence type="ECO:0000313" key="2">
    <source>
        <dbReference type="Proteomes" id="UP001500804"/>
    </source>
</evidence>